<reference evidence="1 2" key="1">
    <citation type="submission" date="2018-06" db="EMBL/GenBank/DDBJ databases">
        <authorList>
            <consortium name="Pathogen Informatics"/>
            <person name="Doyle S."/>
        </authorList>
    </citation>
    <scope>NUCLEOTIDE SEQUENCE [LARGE SCALE GENOMIC DNA]</scope>
    <source>
        <strain evidence="1 2">NCTC10736</strain>
    </source>
</reference>
<name>A0A380C019_9GAMM</name>
<evidence type="ECO:0000313" key="2">
    <source>
        <dbReference type="Proteomes" id="UP000255061"/>
    </source>
</evidence>
<dbReference type="AlphaFoldDB" id="A0A380C019"/>
<organism evidence="1 2">
    <name type="scientific">Shewanella morhuae</name>
    <dbReference type="NCBI Taxonomy" id="365591"/>
    <lineage>
        <taxon>Bacteria</taxon>
        <taxon>Pseudomonadati</taxon>
        <taxon>Pseudomonadota</taxon>
        <taxon>Gammaproteobacteria</taxon>
        <taxon>Alteromonadales</taxon>
        <taxon>Shewanellaceae</taxon>
        <taxon>Shewanella</taxon>
    </lineage>
</organism>
<sequence>MKKHGSAKGILKDIKIDGSLNDDESLLFAIDEDCEIAEIVHRRRDQEEIEIGIDDL</sequence>
<accession>A0A380C019</accession>
<proteinExistence type="predicted"/>
<evidence type="ECO:0000313" key="1">
    <source>
        <dbReference type="EMBL" id="SUJ09599.1"/>
    </source>
</evidence>
<protein>
    <submittedName>
        <fullName evidence="1">Uncharacterized protein</fullName>
    </submittedName>
</protein>
<gene>
    <name evidence="1" type="ORF">NCTC10736_04061</name>
</gene>
<dbReference type="Proteomes" id="UP000255061">
    <property type="component" value="Unassembled WGS sequence"/>
</dbReference>
<dbReference type="RefSeq" id="WP_165870202.1">
    <property type="nucleotide sequence ID" value="NZ_UGYV01000004.1"/>
</dbReference>
<dbReference type="GeneID" id="51568985"/>
<dbReference type="EMBL" id="UGYV01000004">
    <property type="protein sequence ID" value="SUJ09599.1"/>
    <property type="molecule type" value="Genomic_DNA"/>
</dbReference>